<name>A0A4Q9GZ83_9BURK</name>
<dbReference type="AlphaFoldDB" id="A0A4Q9GZ83"/>
<organism evidence="2 3">
    <name type="scientific">Aquabacterium lacunae</name>
    <dbReference type="NCBI Taxonomy" id="2528630"/>
    <lineage>
        <taxon>Bacteria</taxon>
        <taxon>Pseudomonadati</taxon>
        <taxon>Pseudomonadota</taxon>
        <taxon>Betaproteobacteria</taxon>
        <taxon>Burkholderiales</taxon>
        <taxon>Aquabacterium</taxon>
    </lineage>
</organism>
<evidence type="ECO:0000313" key="3">
    <source>
        <dbReference type="Proteomes" id="UP000292120"/>
    </source>
</evidence>
<evidence type="ECO:0000313" key="2">
    <source>
        <dbReference type="EMBL" id="TBO31545.1"/>
    </source>
</evidence>
<sequence length="249" mass="28106">MGVPQRFYEAYARWLAQQGLAVLTFDFRGVGDSAPRRLRGFRASITDWASLDLPAAVQALQQRHPGLPLSYIGHSLGGQLFGWLGQGTRVFDRVLTVASGNGHWRWNAPPTRSRAPLLWWLLVPVLTPLFGHFPGRRIGVVGDLPAGAMRQWRRWCLHPDYLGIEGPAVRARYAEVRTPITALLMPDDELVSPEGIRRLYNLYDGARVDIVEAQPRNWGRKRLGHFGVFRPSPDESLWRKTLSWLGEGP</sequence>
<dbReference type="SUPFAM" id="SSF53474">
    <property type="entry name" value="alpha/beta-Hydrolases"/>
    <property type="match status" value="1"/>
</dbReference>
<dbReference type="GO" id="GO:0016787">
    <property type="term" value="F:hydrolase activity"/>
    <property type="evidence" value="ECO:0007669"/>
    <property type="project" value="UniProtKB-KW"/>
</dbReference>
<dbReference type="InterPro" id="IPR017208">
    <property type="entry name" value="UCP037442_abhydr"/>
</dbReference>
<keyword evidence="2" id="KW-0378">Hydrolase</keyword>
<dbReference type="PIRSF" id="PIRSF037442">
    <property type="entry name" value="UCP037442_abhydr"/>
    <property type="match status" value="1"/>
</dbReference>
<gene>
    <name evidence="2" type="ORF">EYS42_09135</name>
</gene>
<dbReference type="InterPro" id="IPR022742">
    <property type="entry name" value="Hydrolase_4"/>
</dbReference>
<reference evidence="2 3" key="1">
    <citation type="submission" date="2019-02" db="EMBL/GenBank/DDBJ databases">
        <title>Aquabacterium sp. strain KMB7.</title>
        <authorList>
            <person name="Chen W.-M."/>
        </authorList>
    </citation>
    <scope>NUCLEOTIDE SEQUENCE [LARGE SCALE GENOMIC DNA]</scope>
    <source>
        <strain evidence="2 3">KMB7</strain>
    </source>
</reference>
<evidence type="ECO:0000259" key="1">
    <source>
        <dbReference type="Pfam" id="PF12146"/>
    </source>
</evidence>
<protein>
    <submittedName>
        <fullName evidence="2">Alpha/beta fold hydrolase</fullName>
    </submittedName>
</protein>
<dbReference type="Proteomes" id="UP000292120">
    <property type="component" value="Unassembled WGS sequence"/>
</dbReference>
<dbReference type="Gene3D" id="3.40.50.1820">
    <property type="entry name" value="alpha/beta hydrolase"/>
    <property type="match status" value="1"/>
</dbReference>
<feature type="domain" description="Serine aminopeptidase S33" evidence="1">
    <location>
        <begin position="7"/>
        <end position="80"/>
    </location>
</feature>
<dbReference type="InterPro" id="IPR029058">
    <property type="entry name" value="AB_hydrolase_fold"/>
</dbReference>
<proteinExistence type="predicted"/>
<dbReference type="EMBL" id="SIXI01000003">
    <property type="protein sequence ID" value="TBO31545.1"/>
    <property type="molecule type" value="Genomic_DNA"/>
</dbReference>
<comment type="caution">
    <text evidence="2">The sequence shown here is derived from an EMBL/GenBank/DDBJ whole genome shotgun (WGS) entry which is preliminary data.</text>
</comment>
<dbReference type="Pfam" id="PF12146">
    <property type="entry name" value="Hydrolase_4"/>
    <property type="match status" value="1"/>
</dbReference>
<keyword evidence="3" id="KW-1185">Reference proteome</keyword>
<dbReference type="OrthoDB" id="9785076at2"/>
<accession>A0A4Q9GZ83</accession>